<keyword evidence="4" id="KW-0732">Signal</keyword>
<keyword evidence="3" id="KW-0813">Transport</keyword>
<organism evidence="6">
    <name type="scientific">bioreactor metagenome</name>
    <dbReference type="NCBI Taxonomy" id="1076179"/>
    <lineage>
        <taxon>unclassified sequences</taxon>
        <taxon>metagenomes</taxon>
        <taxon>ecological metagenomes</taxon>
    </lineage>
</organism>
<dbReference type="PANTHER" id="PTHR30290:SF10">
    <property type="entry name" value="PERIPLASMIC OLIGOPEPTIDE-BINDING PROTEIN-RELATED"/>
    <property type="match status" value="1"/>
</dbReference>
<name>A0A645DH57_9ZZZZ</name>
<dbReference type="GO" id="GO:1904680">
    <property type="term" value="F:peptide transmembrane transporter activity"/>
    <property type="evidence" value="ECO:0007669"/>
    <property type="project" value="TreeGrafter"/>
</dbReference>
<dbReference type="Pfam" id="PF00496">
    <property type="entry name" value="SBP_bac_5"/>
    <property type="match status" value="1"/>
</dbReference>
<evidence type="ECO:0000256" key="2">
    <source>
        <dbReference type="ARBA" id="ARBA00005695"/>
    </source>
</evidence>
<reference evidence="6" key="1">
    <citation type="submission" date="2019-08" db="EMBL/GenBank/DDBJ databases">
        <authorList>
            <person name="Kucharzyk K."/>
            <person name="Murdoch R.W."/>
            <person name="Higgins S."/>
            <person name="Loffler F."/>
        </authorList>
    </citation>
    <scope>NUCLEOTIDE SEQUENCE</scope>
</reference>
<evidence type="ECO:0000259" key="5">
    <source>
        <dbReference type="Pfam" id="PF00496"/>
    </source>
</evidence>
<evidence type="ECO:0000256" key="3">
    <source>
        <dbReference type="ARBA" id="ARBA00022448"/>
    </source>
</evidence>
<evidence type="ECO:0000256" key="1">
    <source>
        <dbReference type="ARBA" id="ARBA00004196"/>
    </source>
</evidence>
<dbReference type="GO" id="GO:0030313">
    <property type="term" value="C:cell envelope"/>
    <property type="evidence" value="ECO:0007669"/>
    <property type="project" value="UniProtKB-SubCell"/>
</dbReference>
<dbReference type="EMBL" id="VSSQ01035639">
    <property type="protein sequence ID" value="MPM87922.1"/>
    <property type="molecule type" value="Genomic_DNA"/>
</dbReference>
<feature type="domain" description="Solute-binding protein family 5" evidence="5">
    <location>
        <begin position="10"/>
        <end position="204"/>
    </location>
</feature>
<dbReference type="Gene3D" id="3.10.105.10">
    <property type="entry name" value="Dipeptide-binding Protein, Domain 3"/>
    <property type="match status" value="1"/>
</dbReference>
<accession>A0A645DH57</accession>
<proteinExistence type="inferred from homology"/>
<dbReference type="PANTHER" id="PTHR30290">
    <property type="entry name" value="PERIPLASMIC BINDING COMPONENT OF ABC TRANSPORTER"/>
    <property type="match status" value="1"/>
</dbReference>
<evidence type="ECO:0000256" key="4">
    <source>
        <dbReference type="ARBA" id="ARBA00022729"/>
    </source>
</evidence>
<comment type="caution">
    <text evidence="6">The sequence shown here is derived from an EMBL/GenBank/DDBJ whole genome shotgun (WGS) entry which is preliminary data.</text>
</comment>
<dbReference type="Gene3D" id="3.40.190.10">
    <property type="entry name" value="Periplasmic binding protein-like II"/>
    <property type="match status" value="1"/>
</dbReference>
<comment type="subcellular location">
    <subcellularLocation>
        <location evidence="1">Cell envelope</location>
    </subcellularLocation>
</comment>
<dbReference type="SUPFAM" id="SSF53850">
    <property type="entry name" value="Periplasmic binding protein-like II"/>
    <property type="match status" value="1"/>
</dbReference>
<dbReference type="FunFam" id="3.10.105.10:FF:000001">
    <property type="entry name" value="Oligopeptide ABC transporter, oligopeptide-binding protein"/>
    <property type="match status" value="1"/>
</dbReference>
<dbReference type="CDD" id="cd08504">
    <property type="entry name" value="PBP2_OppA"/>
    <property type="match status" value="1"/>
</dbReference>
<dbReference type="AlphaFoldDB" id="A0A645DH57"/>
<comment type="similarity">
    <text evidence="2">Belongs to the bacterial solute-binding protein 5 family.</text>
</comment>
<gene>
    <name evidence="6" type="primary">oppA_11</name>
    <name evidence="6" type="ORF">SDC9_135023</name>
</gene>
<dbReference type="GO" id="GO:0015833">
    <property type="term" value="P:peptide transport"/>
    <property type="evidence" value="ECO:0007669"/>
    <property type="project" value="TreeGrafter"/>
</dbReference>
<dbReference type="InterPro" id="IPR039424">
    <property type="entry name" value="SBP_5"/>
</dbReference>
<dbReference type="InterPro" id="IPR000914">
    <property type="entry name" value="SBP_5_dom"/>
</dbReference>
<sequence>MEGVPAEEADALTNAGLMKTADYLGTYFISFQNQRPPFDDPRVRKAFSLVIDSPYLTQTVTGTGEVPASAFVPPGVYDAGGAGQADFRNVGGGYWQVPLTDALYEENCRQARELLAQAGYPGGAGFPPVEYLYSTDQRNRLIAEALQSMWAQELGVRVNLVNQDWNSTLQTCFDGEYDMAAAVWTADYNDPISFLGTWQSEGGNNIARYQSAAFDEALAQAAVTQDAQARMKELHRAEELLLGEDQSLAPLYFYALTYCADPGLTGIYYTPLGYFFFGQVTRAS</sequence>
<evidence type="ECO:0000313" key="6">
    <source>
        <dbReference type="EMBL" id="MPM87922.1"/>
    </source>
</evidence>
<protein>
    <submittedName>
        <fullName evidence="6">Periplasmic oligopeptide-binding protein</fullName>
    </submittedName>
</protein>